<reference evidence="5" key="2">
    <citation type="submission" date="2015-07" db="EMBL/GenBank/DDBJ databases">
        <title>The genome sequence of Plasmodium falciparum IGH-CR14.</title>
        <authorList>
            <consortium name="The Broad Institute Genome Sequencing Platform"/>
            <person name="Volkman S.K."/>
            <person name="Neafsey D.E."/>
            <person name="Dash A.P."/>
            <person name="Chitnis C.E."/>
            <person name="Hartl D.L."/>
            <person name="Young S.K."/>
            <person name="Kodira C.D."/>
            <person name="Zeng Q."/>
            <person name="Koehrsen M."/>
            <person name="Godfrey P."/>
            <person name="Alvarado L."/>
            <person name="Berlin A."/>
            <person name="Borenstein D."/>
            <person name="Chen Z."/>
            <person name="Engels R."/>
            <person name="Freedman E."/>
            <person name="Gellesch M."/>
            <person name="Goldberg J."/>
            <person name="Griggs A."/>
            <person name="Gujja S."/>
            <person name="Heiman D."/>
            <person name="Hepburn T."/>
            <person name="Howarth C."/>
            <person name="Jen D."/>
            <person name="Larson L."/>
            <person name="Lewis B."/>
            <person name="Mehta T."/>
            <person name="Park D."/>
            <person name="Pearson M."/>
            <person name="Roberts A."/>
            <person name="Saif S."/>
            <person name="Shea T."/>
            <person name="Shenoy N."/>
            <person name="Sisk P."/>
            <person name="Stolte C."/>
            <person name="Sykes S."/>
            <person name="Walk T."/>
            <person name="White J."/>
            <person name="Yandava C."/>
            <person name="Wirth D.F."/>
            <person name="Nusbaum C."/>
            <person name="Birren B."/>
        </authorList>
    </citation>
    <scope>NUCLEOTIDE SEQUENCE [LARGE SCALE GENOMIC DNA]</scope>
    <source>
        <strain evidence="5">IGH-CR14</strain>
    </source>
</reference>
<proteinExistence type="predicted"/>
<reference evidence="5" key="1">
    <citation type="submission" date="2015-07" db="EMBL/GenBank/DDBJ databases">
        <title>Annotation of Plasmodium falciparum IGH-CR14.</title>
        <authorList>
            <consortium name="The Broad Institute Genome Sequencing Platform"/>
            <person name="Volkman S.K."/>
            <person name="Neafsey D.E."/>
            <person name="Dash A.P."/>
            <person name="Chitnis C.E."/>
            <person name="Hartl D.L."/>
            <person name="Young S.K."/>
            <person name="Zeng Q."/>
            <person name="Koehrsen M."/>
            <person name="Alvarado L."/>
            <person name="Berlin A."/>
            <person name="Borenstein D."/>
            <person name="Chapman S.B."/>
            <person name="Chen Z."/>
            <person name="Engels R."/>
            <person name="Freedman E."/>
            <person name="Gellesch M."/>
            <person name="Goldberg J."/>
            <person name="Griggs A."/>
            <person name="Gujja S."/>
            <person name="Heilman E.R."/>
            <person name="Heiman D.I."/>
            <person name="Howarth C."/>
            <person name="Jen D."/>
            <person name="Larson L."/>
            <person name="Mehta T."/>
            <person name="Neiman D."/>
            <person name="Park D."/>
            <person name="Pearson M."/>
            <person name="Roberts A."/>
            <person name="Saif S."/>
            <person name="Shea T."/>
            <person name="Shenoy N."/>
            <person name="Sisk P."/>
            <person name="Stolte C."/>
            <person name="Sykes S."/>
            <person name="Walk T."/>
            <person name="White J."/>
            <person name="Yandava C."/>
            <person name="Haas B."/>
            <person name="Henn M.R."/>
            <person name="Nusbaum C."/>
            <person name="Birren B."/>
        </authorList>
    </citation>
    <scope>NUCLEOTIDE SEQUENCE [LARGE SCALE GENOMIC DNA]</scope>
    <source>
        <strain evidence="5">IGH-CR14</strain>
    </source>
</reference>
<feature type="domain" description="RRM" evidence="3">
    <location>
        <begin position="9"/>
        <end position="84"/>
    </location>
</feature>
<evidence type="ECO:0000313" key="4">
    <source>
        <dbReference type="EMBL" id="KNG78769.1"/>
    </source>
</evidence>
<dbReference type="Gene3D" id="3.30.70.330">
    <property type="match status" value="1"/>
</dbReference>
<feature type="coiled-coil region" evidence="2">
    <location>
        <begin position="54"/>
        <end position="149"/>
    </location>
</feature>
<organism evidence="4 5">
    <name type="scientific">Plasmodium falciparum IGH-CR14</name>
    <dbReference type="NCBI Taxonomy" id="580059"/>
    <lineage>
        <taxon>Eukaryota</taxon>
        <taxon>Sar</taxon>
        <taxon>Alveolata</taxon>
        <taxon>Apicomplexa</taxon>
        <taxon>Aconoidasida</taxon>
        <taxon>Haemosporida</taxon>
        <taxon>Plasmodiidae</taxon>
        <taxon>Plasmodium</taxon>
        <taxon>Plasmodium (Laverania)</taxon>
    </lineage>
</organism>
<accession>A0A0L1IGL4</accession>
<dbReference type="EMBL" id="GG665712">
    <property type="protein sequence ID" value="KNG78769.1"/>
    <property type="molecule type" value="Genomic_DNA"/>
</dbReference>
<evidence type="ECO:0000313" key="5">
    <source>
        <dbReference type="Proteomes" id="UP000054562"/>
    </source>
</evidence>
<keyword evidence="2" id="KW-0175">Coiled coil</keyword>
<evidence type="ECO:0000256" key="2">
    <source>
        <dbReference type="SAM" id="Coils"/>
    </source>
</evidence>
<sequence length="210" mass="25035">MNELLNSNATIICNNIPIHINRFEITEIFSKYGPLLGQGIYFGKKNSNFFFVKYVHLKDAIKAYENLKNEKECEHDFKLSFSKNDEIKYKALKGNKKAIEELKNIYKQNDELKSQDDIGNYILNEINEQNNEQLKKKKKEKEMEKKKDKSFILNLLTNIDETKENEQDIKLKEELKNYVNLNSLCSYHFDENNKYDNYLTPNFSKLRYIF</sequence>
<gene>
    <name evidence="4" type="ORF">PFMG_04718</name>
</gene>
<dbReference type="Pfam" id="PF00076">
    <property type="entry name" value="RRM_1"/>
    <property type="match status" value="1"/>
</dbReference>
<evidence type="ECO:0000256" key="1">
    <source>
        <dbReference type="PROSITE-ProRule" id="PRU00176"/>
    </source>
</evidence>
<name>A0A0L1IGL4_PLAFA</name>
<protein>
    <recommendedName>
        <fullName evidence="3">RRM domain-containing protein</fullName>
    </recommendedName>
</protein>
<dbReference type="InterPro" id="IPR035979">
    <property type="entry name" value="RBD_domain_sf"/>
</dbReference>
<dbReference type="OrthoDB" id="5970at2759"/>
<evidence type="ECO:0000259" key="3">
    <source>
        <dbReference type="PROSITE" id="PS50102"/>
    </source>
</evidence>
<dbReference type="InterPro" id="IPR012677">
    <property type="entry name" value="Nucleotide-bd_a/b_plait_sf"/>
</dbReference>
<dbReference type="PROSITE" id="PS50102">
    <property type="entry name" value="RRM"/>
    <property type="match status" value="1"/>
</dbReference>
<dbReference type="GO" id="GO:0003723">
    <property type="term" value="F:RNA binding"/>
    <property type="evidence" value="ECO:0007669"/>
    <property type="project" value="UniProtKB-UniRule"/>
</dbReference>
<dbReference type="AlphaFoldDB" id="A0A0L1IGL4"/>
<keyword evidence="1" id="KW-0694">RNA-binding</keyword>
<dbReference type="Proteomes" id="UP000054562">
    <property type="component" value="Unassembled WGS sequence"/>
</dbReference>
<dbReference type="InterPro" id="IPR000504">
    <property type="entry name" value="RRM_dom"/>
</dbReference>
<dbReference type="SUPFAM" id="SSF54928">
    <property type="entry name" value="RNA-binding domain, RBD"/>
    <property type="match status" value="1"/>
</dbReference>